<sequence length="203" mass="23506">MNRSQFSTLTPDECDKLLSHLQHPQNNKAPPRVHHRNYTMALLMLDTGCRVGELVQLEQSQLIFNSTPVNSLTIFKHQAKNKHERTIPTSSRLRDALEQMSRQWWTTDHDRGTPYAFYATWCMRPLTVRQAQRIITSAGKLSIGRDIHPHLLRHTFATRLMTKTSMRVVQELLGHKNLSSTQIYTHPNSEDLKKAIDSLDKKK</sequence>
<dbReference type="PROSITE" id="PS51898">
    <property type="entry name" value="TYR_RECOMBINASE"/>
    <property type="match status" value="1"/>
</dbReference>
<dbReference type="InterPro" id="IPR002104">
    <property type="entry name" value="Integrase_catalytic"/>
</dbReference>
<evidence type="ECO:0000313" key="3">
    <source>
        <dbReference type="EMBL" id="GAI72531.1"/>
    </source>
</evidence>
<dbReference type="Gene3D" id="1.10.443.10">
    <property type="entry name" value="Intergrase catalytic core"/>
    <property type="match status" value="1"/>
</dbReference>
<dbReference type="Pfam" id="PF00589">
    <property type="entry name" value="Phage_integrase"/>
    <property type="match status" value="1"/>
</dbReference>
<organism evidence="3">
    <name type="scientific">marine sediment metagenome</name>
    <dbReference type="NCBI Taxonomy" id="412755"/>
    <lineage>
        <taxon>unclassified sequences</taxon>
        <taxon>metagenomes</taxon>
        <taxon>ecological metagenomes</taxon>
    </lineage>
</organism>
<dbReference type="PANTHER" id="PTHR30349:SF64">
    <property type="entry name" value="PROPHAGE INTEGRASE INTD-RELATED"/>
    <property type="match status" value="1"/>
</dbReference>
<dbReference type="AlphaFoldDB" id="X1S059"/>
<dbReference type="GO" id="GO:0003677">
    <property type="term" value="F:DNA binding"/>
    <property type="evidence" value="ECO:0007669"/>
    <property type="project" value="InterPro"/>
</dbReference>
<accession>X1S059</accession>
<reference evidence="3" key="1">
    <citation type="journal article" date="2014" name="Front. Microbiol.">
        <title>High frequency of phylogenetically diverse reductive dehalogenase-homologous genes in deep subseafloor sedimentary metagenomes.</title>
        <authorList>
            <person name="Kawai M."/>
            <person name="Futagami T."/>
            <person name="Toyoda A."/>
            <person name="Takaki Y."/>
            <person name="Nishi S."/>
            <person name="Hori S."/>
            <person name="Arai W."/>
            <person name="Tsubouchi T."/>
            <person name="Morono Y."/>
            <person name="Uchiyama I."/>
            <person name="Ito T."/>
            <person name="Fujiyama A."/>
            <person name="Inagaki F."/>
            <person name="Takami H."/>
        </authorList>
    </citation>
    <scope>NUCLEOTIDE SEQUENCE</scope>
    <source>
        <strain evidence="3">Expedition CK06-06</strain>
    </source>
</reference>
<dbReference type="GO" id="GO:0015074">
    <property type="term" value="P:DNA integration"/>
    <property type="evidence" value="ECO:0007669"/>
    <property type="project" value="InterPro"/>
</dbReference>
<keyword evidence="1" id="KW-0233">DNA recombination</keyword>
<dbReference type="GO" id="GO:0006310">
    <property type="term" value="P:DNA recombination"/>
    <property type="evidence" value="ECO:0007669"/>
    <property type="project" value="UniProtKB-KW"/>
</dbReference>
<dbReference type="InterPro" id="IPR013762">
    <property type="entry name" value="Integrase-like_cat_sf"/>
</dbReference>
<proteinExistence type="predicted"/>
<feature type="domain" description="Tyr recombinase" evidence="2">
    <location>
        <begin position="4"/>
        <end position="197"/>
    </location>
</feature>
<evidence type="ECO:0000259" key="2">
    <source>
        <dbReference type="PROSITE" id="PS51898"/>
    </source>
</evidence>
<dbReference type="SUPFAM" id="SSF56349">
    <property type="entry name" value="DNA breaking-rejoining enzymes"/>
    <property type="match status" value="1"/>
</dbReference>
<protein>
    <recommendedName>
        <fullName evidence="2">Tyr recombinase domain-containing protein</fullName>
    </recommendedName>
</protein>
<comment type="caution">
    <text evidence="3">The sequence shown here is derived from an EMBL/GenBank/DDBJ whole genome shotgun (WGS) entry which is preliminary data.</text>
</comment>
<dbReference type="CDD" id="cd00397">
    <property type="entry name" value="DNA_BRE_C"/>
    <property type="match status" value="1"/>
</dbReference>
<dbReference type="EMBL" id="BARW01001228">
    <property type="protein sequence ID" value="GAI72531.1"/>
    <property type="molecule type" value="Genomic_DNA"/>
</dbReference>
<dbReference type="InterPro" id="IPR011010">
    <property type="entry name" value="DNA_brk_join_enz"/>
</dbReference>
<evidence type="ECO:0000256" key="1">
    <source>
        <dbReference type="ARBA" id="ARBA00023172"/>
    </source>
</evidence>
<gene>
    <name evidence="3" type="ORF">S12H4_04115</name>
</gene>
<dbReference type="InterPro" id="IPR050090">
    <property type="entry name" value="Tyrosine_recombinase_XerCD"/>
</dbReference>
<dbReference type="PANTHER" id="PTHR30349">
    <property type="entry name" value="PHAGE INTEGRASE-RELATED"/>
    <property type="match status" value="1"/>
</dbReference>
<name>X1S059_9ZZZZ</name>